<keyword evidence="1" id="KW-0732">Signal</keyword>
<keyword evidence="3" id="KW-1185">Reference proteome</keyword>
<dbReference type="EMBL" id="JAQNDK010000001">
    <property type="protein sequence ID" value="MDC0677715.1"/>
    <property type="molecule type" value="Genomic_DNA"/>
</dbReference>
<sequence>MSMLKNGIFAVLVSSFASLAATVAAGCVADMQDPEAAALSEEDTGSAEEAMLSSSSTQGFGWVWSTLTSVGTINANASYSYNSAGGTNTITNTGTGVYYVDFPNLAGAGGNVQVASYGSGSDRCKVASWGTGALATTLRVNVRCHTVGGAPVNTYFVALYSRENNSYGGAYLWNDQTSASLNAPYTPSTTYQYTSGSQYSTITRVNTGRYTVRVPGMSATGSTVHVTAYGGGMEYCNVSGWTQSGADTLIDVGCWGAAGASADSLFSLSYHLGLPSTGRVGGFAWASDPVSSSYTPPASYTRLYNTLHPCYFGPGISAGHNAPVGSHFVRYPNMLSYNSTAMVTAYGYGNQYCKVSYWTGVGSDTQVNVQCYDYLGNPVNSQFTNTYLGAEMFTPC</sequence>
<name>A0ABT5BU75_9BACT</name>
<evidence type="ECO:0000313" key="2">
    <source>
        <dbReference type="EMBL" id="MDC0677715.1"/>
    </source>
</evidence>
<evidence type="ECO:0008006" key="4">
    <source>
        <dbReference type="Google" id="ProtNLM"/>
    </source>
</evidence>
<dbReference type="RefSeq" id="WP_272094469.1">
    <property type="nucleotide sequence ID" value="NZ_JAQNDK010000001.1"/>
</dbReference>
<gene>
    <name evidence="2" type="ORF">POL72_08160</name>
</gene>
<feature type="chain" id="PRO_5047137364" description="Secreted protein" evidence="1">
    <location>
        <begin position="21"/>
        <end position="396"/>
    </location>
</feature>
<protein>
    <recommendedName>
        <fullName evidence="4">Secreted protein</fullName>
    </recommendedName>
</protein>
<dbReference type="Proteomes" id="UP001217485">
    <property type="component" value="Unassembled WGS sequence"/>
</dbReference>
<proteinExistence type="predicted"/>
<evidence type="ECO:0000256" key="1">
    <source>
        <dbReference type="SAM" id="SignalP"/>
    </source>
</evidence>
<reference evidence="2 3" key="1">
    <citation type="submission" date="2023-01" db="EMBL/GenBank/DDBJ databases">
        <title>Minimal conservation of predation-associated metabolite biosynthetic gene clusters underscores biosynthetic potential of Myxococcota including descriptions for ten novel species: Archangium lansinium sp. nov., Myxococcus landrumus sp. nov., Nannocystis bai.</title>
        <authorList>
            <person name="Ahearne A."/>
            <person name="Stevens C."/>
            <person name="Dowd S."/>
        </authorList>
    </citation>
    <scope>NUCLEOTIDE SEQUENCE [LARGE SCALE GENOMIC DNA]</scope>
    <source>
        <strain evidence="2 3">WIWO2</strain>
    </source>
</reference>
<comment type="caution">
    <text evidence="2">The sequence shown here is derived from an EMBL/GenBank/DDBJ whole genome shotgun (WGS) entry which is preliminary data.</text>
</comment>
<organism evidence="2 3">
    <name type="scientific">Sorangium atrum</name>
    <dbReference type="NCBI Taxonomy" id="2995308"/>
    <lineage>
        <taxon>Bacteria</taxon>
        <taxon>Pseudomonadati</taxon>
        <taxon>Myxococcota</taxon>
        <taxon>Polyangia</taxon>
        <taxon>Polyangiales</taxon>
        <taxon>Polyangiaceae</taxon>
        <taxon>Sorangium</taxon>
    </lineage>
</organism>
<evidence type="ECO:0000313" key="3">
    <source>
        <dbReference type="Proteomes" id="UP001217485"/>
    </source>
</evidence>
<accession>A0ABT5BU75</accession>
<feature type="signal peptide" evidence="1">
    <location>
        <begin position="1"/>
        <end position="20"/>
    </location>
</feature>
<dbReference type="PROSITE" id="PS51257">
    <property type="entry name" value="PROKAR_LIPOPROTEIN"/>
    <property type="match status" value="1"/>
</dbReference>